<keyword evidence="2" id="KW-0689">Ribosomal protein</keyword>
<dbReference type="GO" id="GO:0005840">
    <property type="term" value="C:ribosome"/>
    <property type="evidence" value="ECO:0007669"/>
    <property type="project" value="UniProtKB-KW"/>
</dbReference>
<dbReference type="FunFam" id="2.40.50.140:FF:000107">
    <property type="entry name" value="Polyribonucleotide nucleotidyltransferase"/>
    <property type="match status" value="1"/>
</dbReference>
<evidence type="ECO:0000256" key="2">
    <source>
        <dbReference type="ARBA" id="ARBA00022980"/>
    </source>
</evidence>
<dbReference type="InterPro" id="IPR003029">
    <property type="entry name" value="S1_domain"/>
</dbReference>
<feature type="domain" description="S1 motif" evidence="4">
    <location>
        <begin position="32"/>
        <end position="100"/>
    </location>
</feature>
<evidence type="ECO:0000313" key="5">
    <source>
        <dbReference type="EMBL" id="KKK78846.1"/>
    </source>
</evidence>
<dbReference type="PANTHER" id="PTHR10724">
    <property type="entry name" value="30S RIBOSOMAL PROTEIN S1"/>
    <property type="match status" value="1"/>
</dbReference>
<dbReference type="InterPro" id="IPR050437">
    <property type="entry name" value="Ribos_protein_bS1-like"/>
</dbReference>
<dbReference type="PANTHER" id="PTHR10724:SF7">
    <property type="entry name" value="SMALL RIBOSOMAL SUBUNIT PROTEIN BS1C"/>
    <property type="match status" value="1"/>
</dbReference>
<dbReference type="AlphaFoldDB" id="A0A0F9B2Q3"/>
<sequence length="118" mass="13120">DEGIIKIASPNGESIKKAYDMIWSIVAEPEEGAVYTGTVVKIVDFGAFVNFFGKRDGLVHVSQIENRRLNHPSDVLKEGQEVKVKLLGFDDRGKVRLSMKVVDQETGEEVKKEEGAEE</sequence>
<accession>A0A0F9B2Q3</accession>
<dbReference type="SUPFAM" id="SSF50249">
    <property type="entry name" value="Nucleic acid-binding proteins"/>
    <property type="match status" value="1"/>
</dbReference>
<dbReference type="Gene3D" id="2.40.50.140">
    <property type="entry name" value="Nucleic acid-binding proteins"/>
    <property type="match status" value="1"/>
</dbReference>
<dbReference type="GO" id="GO:0003729">
    <property type="term" value="F:mRNA binding"/>
    <property type="evidence" value="ECO:0007669"/>
    <property type="project" value="TreeGrafter"/>
</dbReference>
<evidence type="ECO:0000256" key="1">
    <source>
        <dbReference type="ARBA" id="ARBA00006767"/>
    </source>
</evidence>
<dbReference type="EMBL" id="LAZR01054299">
    <property type="protein sequence ID" value="KKK78846.1"/>
    <property type="molecule type" value="Genomic_DNA"/>
</dbReference>
<dbReference type="PROSITE" id="PS50126">
    <property type="entry name" value="S1"/>
    <property type="match status" value="1"/>
</dbReference>
<protein>
    <recommendedName>
        <fullName evidence="4">S1 motif domain-containing protein</fullName>
    </recommendedName>
</protein>
<comment type="caution">
    <text evidence="5">The sequence shown here is derived from an EMBL/GenBank/DDBJ whole genome shotgun (WGS) entry which is preliminary data.</text>
</comment>
<dbReference type="Pfam" id="PF00575">
    <property type="entry name" value="S1"/>
    <property type="match status" value="1"/>
</dbReference>
<evidence type="ECO:0000256" key="3">
    <source>
        <dbReference type="ARBA" id="ARBA00023274"/>
    </source>
</evidence>
<dbReference type="InterPro" id="IPR012340">
    <property type="entry name" value="NA-bd_OB-fold"/>
</dbReference>
<comment type="similarity">
    <text evidence="1">Belongs to the bacterial ribosomal protein bS1 family.</text>
</comment>
<organism evidence="5">
    <name type="scientific">marine sediment metagenome</name>
    <dbReference type="NCBI Taxonomy" id="412755"/>
    <lineage>
        <taxon>unclassified sequences</taxon>
        <taxon>metagenomes</taxon>
        <taxon>ecological metagenomes</taxon>
    </lineage>
</organism>
<keyword evidence="3" id="KW-0687">Ribonucleoprotein</keyword>
<feature type="non-terminal residue" evidence="5">
    <location>
        <position position="1"/>
    </location>
</feature>
<dbReference type="CDD" id="cd04472">
    <property type="entry name" value="S1_PNPase"/>
    <property type="match status" value="1"/>
</dbReference>
<gene>
    <name evidence="5" type="ORF">LCGC14_2839440</name>
</gene>
<evidence type="ECO:0000259" key="4">
    <source>
        <dbReference type="PROSITE" id="PS50126"/>
    </source>
</evidence>
<proteinExistence type="inferred from homology"/>
<name>A0A0F9B2Q3_9ZZZZ</name>
<reference evidence="5" key="1">
    <citation type="journal article" date="2015" name="Nature">
        <title>Complex archaea that bridge the gap between prokaryotes and eukaryotes.</title>
        <authorList>
            <person name="Spang A."/>
            <person name="Saw J.H."/>
            <person name="Jorgensen S.L."/>
            <person name="Zaremba-Niedzwiedzka K."/>
            <person name="Martijn J."/>
            <person name="Lind A.E."/>
            <person name="van Eijk R."/>
            <person name="Schleper C."/>
            <person name="Guy L."/>
            <person name="Ettema T.J."/>
        </authorList>
    </citation>
    <scope>NUCLEOTIDE SEQUENCE</scope>
</reference>
<dbReference type="GO" id="GO:0006412">
    <property type="term" value="P:translation"/>
    <property type="evidence" value="ECO:0007669"/>
    <property type="project" value="TreeGrafter"/>
</dbReference>
<dbReference type="GO" id="GO:0003735">
    <property type="term" value="F:structural constituent of ribosome"/>
    <property type="evidence" value="ECO:0007669"/>
    <property type="project" value="TreeGrafter"/>
</dbReference>
<dbReference type="GO" id="GO:1990904">
    <property type="term" value="C:ribonucleoprotein complex"/>
    <property type="evidence" value="ECO:0007669"/>
    <property type="project" value="UniProtKB-KW"/>
</dbReference>
<dbReference type="SMART" id="SM00316">
    <property type="entry name" value="S1"/>
    <property type="match status" value="1"/>
</dbReference>